<gene>
    <name evidence="5" type="ORF">RDB_LOCUS28289</name>
</gene>
<dbReference type="PANTHER" id="PTHR24096:SF149">
    <property type="entry name" value="AMP-BINDING DOMAIN-CONTAINING PROTEIN-RELATED"/>
    <property type="match status" value="1"/>
</dbReference>
<dbReference type="Gene3D" id="3.40.50.12780">
    <property type="entry name" value="N-terminal domain of ligase-like"/>
    <property type="match status" value="2"/>
</dbReference>
<dbReference type="InterPro" id="IPR042099">
    <property type="entry name" value="ANL_N_sf"/>
</dbReference>
<comment type="caution">
    <text evidence="5">The sequence shown here is derived from an EMBL/GenBank/DDBJ whole genome shotgun (WGS) entry which is preliminary data.</text>
</comment>
<dbReference type="Gene3D" id="3.30.300.30">
    <property type="match status" value="1"/>
</dbReference>
<dbReference type="Pfam" id="PF00501">
    <property type="entry name" value="AMP-binding"/>
    <property type="match status" value="2"/>
</dbReference>
<dbReference type="SUPFAM" id="SSF56801">
    <property type="entry name" value="Acetyl-CoA synthetase-like"/>
    <property type="match status" value="2"/>
</dbReference>
<evidence type="ECO:0000256" key="2">
    <source>
        <dbReference type="ARBA" id="ARBA00022598"/>
    </source>
</evidence>
<dbReference type="EMBL" id="CAJMWZ010001686">
    <property type="protein sequence ID" value="CAE6440100.1"/>
    <property type="molecule type" value="Genomic_DNA"/>
</dbReference>
<organism evidence="5 6">
    <name type="scientific">Rhizoctonia solani</name>
    <dbReference type="NCBI Taxonomy" id="456999"/>
    <lineage>
        <taxon>Eukaryota</taxon>
        <taxon>Fungi</taxon>
        <taxon>Dikarya</taxon>
        <taxon>Basidiomycota</taxon>
        <taxon>Agaricomycotina</taxon>
        <taxon>Agaricomycetes</taxon>
        <taxon>Cantharellales</taxon>
        <taxon>Ceratobasidiaceae</taxon>
        <taxon>Rhizoctonia</taxon>
    </lineage>
</organism>
<evidence type="ECO:0000256" key="1">
    <source>
        <dbReference type="ARBA" id="ARBA00006432"/>
    </source>
</evidence>
<feature type="domain" description="AMP-dependent synthetase/ligase" evidence="3">
    <location>
        <begin position="318"/>
        <end position="714"/>
    </location>
</feature>
<evidence type="ECO:0000259" key="3">
    <source>
        <dbReference type="Pfam" id="PF00501"/>
    </source>
</evidence>
<evidence type="ECO:0000313" key="5">
    <source>
        <dbReference type="EMBL" id="CAE6440100.1"/>
    </source>
</evidence>
<proteinExistence type="inferred from homology"/>
<feature type="domain" description="AMP-dependent synthetase/ligase" evidence="3">
    <location>
        <begin position="49"/>
        <end position="231"/>
    </location>
</feature>
<feature type="domain" description="AMP-binding enzyme C-terminal" evidence="4">
    <location>
        <begin position="764"/>
        <end position="849"/>
    </location>
</feature>
<dbReference type="InterPro" id="IPR025110">
    <property type="entry name" value="AMP-bd_C"/>
</dbReference>
<dbReference type="PANTHER" id="PTHR24096">
    <property type="entry name" value="LONG-CHAIN-FATTY-ACID--COA LIGASE"/>
    <property type="match status" value="1"/>
</dbReference>
<evidence type="ECO:0000259" key="4">
    <source>
        <dbReference type="Pfam" id="PF13193"/>
    </source>
</evidence>
<evidence type="ECO:0000313" key="6">
    <source>
        <dbReference type="Proteomes" id="UP000663850"/>
    </source>
</evidence>
<keyword evidence="2" id="KW-0436">Ligase</keyword>
<accession>A0A8H3APS5</accession>
<dbReference type="Pfam" id="PF13193">
    <property type="entry name" value="AMP-binding_C"/>
    <property type="match status" value="1"/>
</dbReference>
<reference evidence="5" key="1">
    <citation type="submission" date="2021-01" db="EMBL/GenBank/DDBJ databases">
        <authorList>
            <person name="Kaushik A."/>
        </authorList>
    </citation>
    <scope>NUCLEOTIDE SEQUENCE</scope>
    <source>
        <strain evidence="5">Type strain: AG8-Rh-89/</strain>
    </source>
</reference>
<name>A0A8H3APS5_9AGAM</name>
<dbReference type="PROSITE" id="PS00455">
    <property type="entry name" value="AMP_BINDING"/>
    <property type="match status" value="2"/>
</dbReference>
<dbReference type="InterPro" id="IPR020845">
    <property type="entry name" value="AMP-binding_CS"/>
</dbReference>
<dbReference type="InterPro" id="IPR000873">
    <property type="entry name" value="AMP-dep_synth/lig_dom"/>
</dbReference>
<evidence type="ECO:0008006" key="7">
    <source>
        <dbReference type="Google" id="ProtNLM"/>
    </source>
</evidence>
<sequence length="870" mass="94032">MAPNVMQSPFGPLPPVPETNFIYSLLYAPSPPRPPLPDDYVTHIDGITGEQRTLKQLIARVSEVGAALLAPKDQGGLAIRPKDQVVGLLSSNCIDYPVVVFAFLQTTIPVALLNSHSTAPELAHQLKLARVSHVIVGPSSVPVLKQALQIAGLRNVGMTIVEGGGKHARAGEVSLQRLIDRTKKRRVQPAGIIDAKRDTLAYLVFSSGTSGLPKAVMISHGNLNACYVQILIWAFHVFQAQPPVKPQHSEYPHTHTTDTYPLSPADSINNMPPNVIQSPLDPLPPVPETNFIYTILHAPSPPRPPLPDDYVTHIDGITGEQRTLKQLVARVNEVGAALLASKDQGGLAIRPKEQVVGLLSNNCIDYPVVVFALLQTTIPVALLNSHSTAPELAHQLKLARVSHVIVGPSSVSIFKQALQIAGLRNVGMTILEGCGKHARAGELSLQRLVDRTKKCGVQPAGITDAKRDTLAYLVFSSGTSGLPKAVMISHGNLNACYAQILIWAFHAFQAQPPEKPQHSEYPVGLAFLPMYHTMGLHVYNFRHFISPSTLVVLPSWDADRVLDCITKYRVTGMAIVPSLVFQLLAHPKLRSKEVDLSSLTGIGTGAAYLPPEAEQEFLNVLEAKGSKGTKLQRLSSGYGLSESTIAVASMPFEGMLDGKIGPKIGSAGVILPGCEVRLCKEAPPGTHMEELEDVTPGEPGELYVSGPVVALGYWENEAATKEAFLPGGWLRTGDRFTYREGHLWFQDRAKDTLKVSGVQVSPTEIEAVLKDHPNAYLSDACVAGVPGPWNDGELVPRAWIVLSPAGHKVGTKKVIADLNEWVQGQLSKPKQLRGGIEIIKVIPKNPTGKVLRRVLQDRHAKTHGKVKGKL</sequence>
<dbReference type="Proteomes" id="UP000663850">
    <property type="component" value="Unassembled WGS sequence"/>
</dbReference>
<dbReference type="GO" id="GO:0016405">
    <property type="term" value="F:CoA-ligase activity"/>
    <property type="evidence" value="ECO:0007669"/>
    <property type="project" value="TreeGrafter"/>
</dbReference>
<comment type="similarity">
    <text evidence="1">Belongs to the ATP-dependent AMP-binding enzyme family.</text>
</comment>
<protein>
    <recommendedName>
        <fullName evidence="7">Acetyl-CoA synthetase-like protein</fullName>
    </recommendedName>
</protein>
<dbReference type="InterPro" id="IPR045851">
    <property type="entry name" value="AMP-bd_C_sf"/>
</dbReference>
<dbReference type="AlphaFoldDB" id="A0A8H3APS5"/>